<gene>
    <name evidence="8" type="ORF">D0Y50_09520</name>
</gene>
<keyword evidence="8" id="KW-0456">Lyase</keyword>
<dbReference type="GO" id="GO:0009416">
    <property type="term" value="P:response to light stimulus"/>
    <property type="evidence" value="ECO:0007669"/>
    <property type="project" value="TreeGrafter"/>
</dbReference>
<dbReference type="InterPro" id="IPR006050">
    <property type="entry name" value="DNA_photolyase_N"/>
</dbReference>
<keyword evidence="4 6" id="KW-0274">FAD</keyword>
<evidence type="ECO:0000256" key="5">
    <source>
        <dbReference type="ARBA" id="ARBA00022991"/>
    </source>
</evidence>
<comment type="cofactor">
    <cofactor evidence="1">
        <name>(6R)-5,10-methylene-5,6,7,8-tetrahydrofolate</name>
        <dbReference type="ChEBI" id="CHEBI:15636"/>
    </cofactor>
</comment>
<evidence type="ECO:0000313" key="8">
    <source>
        <dbReference type="EMBL" id="AXR06587.1"/>
    </source>
</evidence>
<dbReference type="Gene3D" id="1.10.579.10">
    <property type="entry name" value="DNA Cyclobutane Dipyrimidine Photolyase, subunit A, domain 3"/>
    <property type="match status" value="1"/>
</dbReference>
<evidence type="ECO:0000259" key="7">
    <source>
        <dbReference type="PROSITE" id="PS51645"/>
    </source>
</evidence>
<dbReference type="Gene3D" id="3.40.50.620">
    <property type="entry name" value="HUPs"/>
    <property type="match status" value="1"/>
</dbReference>
<keyword evidence="9" id="KW-1185">Reference proteome</keyword>
<reference evidence="8 9" key="1">
    <citation type="submission" date="2018-08" db="EMBL/GenBank/DDBJ databases">
        <title>Salinimonas sediminis sp. nov., a piezophilic bacterium isolated from a deep-sea sediment sample from the New Britain Trench.</title>
        <authorList>
            <person name="Cao J."/>
        </authorList>
    </citation>
    <scope>NUCLEOTIDE SEQUENCE [LARGE SCALE GENOMIC DNA]</scope>
    <source>
        <strain evidence="8 9">N102</strain>
    </source>
</reference>
<dbReference type="AlphaFoldDB" id="A0A346NM30"/>
<dbReference type="EMBL" id="CP031769">
    <property type="protein sequence ID" value="AXR06587.1"/>
    <property type="molecule type" value="Genomic_DNA"/>
</dbReference>
<dbReference type="InterPro" id="IPR005101">
    <property type="entry name" value="Cryptochr/Photolyase_FAD-bd"/>
</dbReference>
<dbReference type="InterPro" id="IPR036155">
    <property type="entry name" value="Crypto/Photolyase_N_sf"/>
</dbReference>
<dbReference type="GO" id="GO:0003677">
    <property type="term" value="F:DNA binding"/>
    <property type="evidence" value="ECO:0007669"/>
    <property type="project" value="TreeGrafter"/>
</dbReference>
<evidence type="ECO:0000256" key="2">
    <source>
        <dbReference type="ARBA" id="ARBA00005862"/>
    </source>
</evidence>
<evidence type="ECO:0000256" key="1">
    <source>
        <dbReference type="ARBA" id="ARBA00001932"/>
    </source>
</evidence>
<feature type="binding site" evidence="6">
    <location>
        <position position="214"/>
    </location>
    <ligand>
        <name>FAD</name>
        <dbReference type="ChEBI" id="CHEBI:57692"/>
    </ligand>
</feature>
<dbReference type="InterPro" id="IPR014729">
    <property type="entry name" value="Rossmann-like_a/b/a_fold"/>
</dbReference>
<dbReference type="PROSITE" id="PS00394">
    <property type="entry name" value="DNA_PHOTOLYASES_1_1"/>
    <property type="match status" value="1"/>
</dbReference>
<dbReference type="InterPro" id="IPR002081">
    <property type="entry name" value="Cryptochrome/DNA_photolyase_1"/>
</dbReference>
<sequence length="492" mass="57532">MTPAPSPQAINVVWLKRDLRLRDHTPLVHVSYLDTPVLLLYIIEPMLLDDPHYSDRHWQFIRQSIEDLNQQLANVGSRVSVMFGEACEVLDTLHAQYSIAGLYSYVEIGLNNTYLRDQHVARWCQCNEVSWQQFAYGAIQRGLSQRTHWSRHWETYYQQPCDDVPMTSITWAAPLPDDQLHQLRNLAMPQFQAGGEKRGWYTLKDFFKQRGVNYQRHISVPQASRLSCTRLSPYLAFGNLSVRQVYQYVQYILHQRPSWYKPLTALSSRLAWHDHFIQKFESECQMEFRAINTAYAEYPYADGPWADYALRHWAQGTTGLPLVDACMRALRATGYLNFRMRAMVTSVACHWLNLDWRKPAEYLATQFLDFEPGIHYPQIQMQAGVTGTNTIRLYNPLKQSRELDPDGTFIRRWVPELAPLANEQLHAPWAIPALTRQLENIELPACYTKPLIDIDAQYRLIRSRLWDFRERDEVKAEAQRIIATHTLPHRQP</sequence>
<comment type="similarity">
    <text evidence="2">Belongs to the DNA photolyase class-1 family.</text>
</comment>
<dbReference type="KEGG" id="salm:D0Y50_09520"/>
<dbReference type="OrthoDB" id="9772484at2"/>
<accession>A0A346NM30</accession>
<dbReference type="GO" id="GO:0006950">
    <property type="term" value="P:response to stress"/>
    <property type="evidence" value="ECO:0007669"/>
    <property type="project" value="UniProtKB-ARBA"/>
</dbReference>
<protein>
    <submittedName>
        <fullName evidence="8">Deoxyribodipyrimidine photo-lyase</fullName>
    </submittedName>
</protein>
<organism evidence="8 9">
    <name type="scientific">Salinimonas sediminis</name>
    <dbReference type="NCBI Taxonomy" id="2303538"/>
    <lineage>
        <taxon>Bacteria</taxon>
        <taxon>Pseudomonadati</taxon>
        <taxon>Pseudomonadota</taxon>
        <taxon>Gammaproteobacteria</taxon>
        <taxon>Alteromonadales</taxon>
        <taxon>Alteromonadaceae</taxon>
        <taxon>Alteromonas/Salinimonas group</taxon>
        <taxon>Salinimonas</taxon>
    </lineage>
</organism>
<dbReference type="PANTHER" id="PTHR11455:SF9">
    <property type="entry name" value="CRYPTOCHROME CIRCADIAN CLOCK 5 ISOFORM X1"/>
    <property type="match status" value="1"/>
</dbReference>
<evidence type="ECO:0000313" key="9">
    <source>
        <dbReference type="Proteomes" id="UP000262073"/>
    </source>
</evidence>
<dbReference type="Pfam" id="PF00875">
    <property type="entry name" value="DNA_photolyase"/>
    <property type="match status" value="1"/>
</dbReference>
<keyword evidence="3 6" id="KW-0285">Flavoprotein</keyword>
<name>A0A346NM30_9ALTE</name>
<dbReference type="PANTHER" id="PTHR11455">
    <property type="entry name" value="CRYPTOCHROME"/>
    <property type="match status" value="1"/>
</dbReference>
<dbReference type="GO" id="GO:0006139">
    <property type="term" value="P:nucleobase-containing compound metabolic process"/>
    <property type="evidence" value="ECO:0007669"/>
    <property type="project" value="UniProtKB-ARBA"/>
</dbReference>
<dbReference type="SUPFAM" id="SSF48173">
    <property type="entry name" value="Cryptochrome/photolyase FAD-binding domain"/>
    <property type="match status" value="1"/>
</dbReference>
<dbReference type="Gene3D" id="1.25.40.80">
    <property type="match status" value="1"/>
</dbReference>
<dbReference type="GO" id="GO:0003904">
    <property type="term" value="F:deoxyribodipyrimidine photo-lyase activity"/>
    <property type="evidence" value="ECO:0007669"/>
    <property type="project" value="TreeGrafter"/>
</dbReference>
<proteinExistence type="inferred from homology"/>
<evidence type="ECO:0000256" key="4">
    <source>
        <dbReference type="ARBA" id="ARBA00022827"/>
    </source>
</evidence>
<dbReference type="Pfam" id="PF03441">
    <property type="entry name" value="FAD_binding_7"/>
    <property type="match status" value="1"/>
</dbReference>
<dbReference type="SUPFAM" id="SSF52425">
    <property type="entry name" value="Cryptochrome/photolyase, N-terminal domain"/>
    <property type="match status" value="1"/>
</dbReference>
<dbReference type="InterPro" id="IPR018394">
    <property type="entry name" value="DNA_photolyase_1_CS_C"/>
</dbReference>
<evidence type="ECO:0000256" key="6">
    <source>
        <dbReference type="PIRSR" id="PIRSR602081-1"/>
    </source>
</evidence>
<feature type="domain" description="Photolyase/cryptochrome alpha/beta" evidence="7">
    <location>
        <begin position="9"/>
        <end position="139"/>
    </location>
</feature>
<dbReference type="GO" id="GO:0071949">
    <property type="term" value="F:FAD binding"/>
    <property type="evidence" value="ECO:0007669"/>
    <property type="project" value="TreeGrafter"/>
</dbReference>
<dbReference type="InterPro" id="IPR036134">
    <property type="entry name" value="Crypto/Photolyase_FAD-like_sf"/>
</dbReference>
<evidence type="ECO:0000256" key="3">
    <source>
        <dbReference type="ARBA" id="ARBA00022630"/>
    </source>
</evidence>
<dbReference type="Proteomes" id="UP000262073">
    <property type="component" value="Chromosome"/>
</dbReference>
<dbReference type="PROSITE" id="PS51645">
    <property type="entry name" value="PHR_CRY_ALPHA_BETA"/>
    <property type="match status" value="1"/>
</dbReference>
<comment type="cofactor">
    <cofactor evidence="6">
        <name>FAD</name>
        <dbReference type="ChEBI" id="CHEBI:57692"/>
    </cofactor>
    <text evidence="6">Binds 1 FAD per subunit.</text>
</comment>
<dbReference type="RefSeq" id="WP_117316650.1">
    <property type="nucleotide sequence ID" value="NZ_CP031769.1"/>
</dbReference>
<keyword evidence="5" id="KW-0157">Chromophore</keyword>